<proteinExistence type="predicted"/>
<gene>
    <name evidence="2" type="ORF">SAMN04488060_1198</name>
</gene>
<dbReference type="STRING" id="604088.SAMN04488060_1198"/>
<name>A0A1I5MAG7_9SPHN</name>
<organism evidence="2 3">
    <name type="scientific">Qipengyuania nanhaisediminis</name>
    <dbReference type="NCBI Taxonomy" id="604088"/>
    <lineage>
        <taxon>Bacteria</taxon>
        <taxon>Pseudomonadati</taxon>
        <taxon>Pseudomonadota</taxon>
        <taxon>Alphaproteobacteria</taxon>
        <taxon>Sphingomonadales</taxon>
        <taxon>Erythrobacteraceae</taxon>
        <taxon>Qipengyuania</taxon>
    </lineage>
</organism>
<dbReference type="EMBL" id="FOWZ01000002">
    <property type="protein sequence ID" value="SFP05956.1"/>
    <property type="molecule type" value="Genomic_DNA"/>
</dbReference>
<evidence type="ECO:0000256" key="1">
    <source>
        <dbReference type="SAM" id="SignalP"/>
    </source>
</evidence>
<reference evidence="3" key="1">
    <citation type="submission" date="2016-10" db="EMBL/GenBank/DDBJ databases">
        <authorList>
            <person name="Varghese N."/>
            <person name="Submissions S."/>
        </authorList>
    </citation>
    <scope>NUCLEOTIDE SEQUENCE [LARGE SCALE GENOMIC DNA]</scope>
    <source>
        <strain evidence="3">CGMCC 1.7715</strain>
    </source>
</reference>
<sequence length="165" mass="17847">MKTLRLLPFLALAAAAPAAAQDKPASAAEIVDAIDACKAITSPTWIELDDLSKHGWKPYRKPAGRRAQVVRGAYEKQGNEALIIISKAELRDKACVIFARLDSTADYGPTAQSVSQFVGMPTHADGPTYFWSLGDGMNMRIDPTGDKDKPIARFEIKATAQESAE</sequence>
<evidence type="ECO:0000313" key="3">
    <source>
        <dbReference type="Proteomes" id="UP000199331"/>
    </source>
</evidence>
<keyword evidence="3" id="KW-1185">Reference proteome</keyword>
<accession>A0A1I5MAG7</accession>
<dbReference type="Proteomes" id="UP000199331">
    <property type="component" value="Unassembled WGS sequence"/>
</dbReference>
<evidence type="ECO:0000313" key="2">
    <source>
        <dbReference type="EMBL" id="SFP05956.1"/>
    </source>
</evidence>
<dbReference type="AlphaFoldDB" id="A0A1I5MAG7"/>
<feature type="signal peptide" evidence="1">
    <location>
        <begin position="1"/>
        <end position="20"/>
    </location>
</feature>
<protein>
    <submittedName>
        <fullName evidence="2">Uncharacterized protein</fullName>
    </submittedName>
</protein>
<feature type="chain" id="PRO_5011659254" evidence="1">
    <location>
        <begin position="21"/>
        <end position="165"/>
    </location>
</feature>
<keyword evidence="1" id="KW-0732">Signal</keyword>
<dbReference type="OrthoDB" id="7409556at2"/>
<dbReference type="RefSeq" id="WP_090478723.1">
    <property type="nucleotide sequence ID" value="NZ_FOWZ01000002.1"/>
</dbReference>